<dbReference type="OrthoDB" id="5286354at2759"/>
<dbReference type="SUPFAM" id="SSF49785">
    <property type="entry name" value="Galactose-binding domain-like"/>
    <property type="match status" value="1"/>
</dbReference>
<organism evidence="11 12">
    <name type="scientific">Serendipita indica (strain DSM 11827)</name>
    <name type="common">Root endophyte fungus</name>
    <name type="synonym">Piriformospora indica</name>
    <dbReference type="NCBI Taxonomy" id="1109443"/>
    <lineage>
        <taxon>Eukaryota</taxon>
        <taxon>Fungi</taxon>
        <taxon>Dikarya</taxon>
        <taxon>Basidiomycota</taxon>
        <taxon>Agaricomycotina</taxon>
        <taxon>Agaricomycetes</taxon>
        <taxon>Sebacinales</taxon>
        <taxon>Serendipitaceae</taxon>
        <taxon>Serendipita</taxon>
    </lineage>
</organism>
<dbReference type="Pfam" id="PF00734">
    <property type="entry name" value="CBM_1"/>
    <property type="match status" value="1"/>
</dbReference>
<feature type="active site" description="Nucleophile" evidence="5">
    <location>
        <position position="415"/>
    </location>
</feature>
<dbReference type="PROSITE" id="PS51164">
    <property type="entry name" value="CBM1_2"/>
    <property type="match status" value="1"/>
</dbReference>
<feature type="chain" id="PRO_5003468991" evidence="7">
    <location>
        <begin position="21"/>
        <end position="563"/>
    </location>
</feature>
<reference evidence="11 12" key="1">
    <citation type="journal article" date="2011" name="PLoS Pathog.">
        <title>Endophytic Life Strategies Decoded by Genome and Transcriptome Analyses of the Mutualistic Root Symbiont Piriformospora indica.</title>
        <authorList>
            <person name="Zuccaro A."/>
            <person name="Lahrmann U."/>
            <person name="Guldener U."/>
            <person name="Langen G."/>
            <person name="Pfiffi S."/>
            <person name="Biedenkopf D."/>
            <person name="Wong P."/>
            <person name="Samans B."/>
            <person name="Grimm C."/>
            <person name="Basiewicz M."/>
            <person name="Murat C."/>
            <person name="Martin F."/>
            <person name="Kogel K.H."/>
        </authorList>
    </citation>
    <scope>NUCLEOTIDE SEQUENCE [LARGE SCALE GENOMIC DNA]</scope>
    <source>
        <strain evidence="11 12">DSM 11827</strain>
    </source>
</reference>
<dbReference type="PROSITE" id="PS51175">
    <property type="entry name" value="CBM6"/>
    <property type="match status" value="1"/>
</dbReference>
<evidence type="ECO:0000256" key="2">
    <source>
        <dbReference type="ARBA" id="ARBA00022729"/>
    </source>
</evidence>
<dbReference type="eggNOG" id="ENOG502QT55">
    <property type="taxonomic scope" value="Eukaryota"/>
</dbReference>
<dbReference type="GO" id="GO:0005576">
    <property type="term" value="C:extracellular region"/>
    <property type="evidence" value="ECO:0007669"/>
    <property type="project" value="InterPro"/>
</dbReference>
<evidence type="ECO:0000313" key="12">
    <source>
        <dbReference type="Proteomes" id="UP000007148"/>
    </source>
</evidence>
<evidence type="ECO:0000256" key="3">
    <source>
        <dbReference type="ARBA" id="ARBA00022801"/>
    </source>
</evidence>
<proteinExistence type="inferred from homology"/>
<keyword evidence="3 5" id="KW-0378">Hydrolase</keyword>
<protein>
    <submittedName>
        <fullName evidence="11">Uncharacterized protein</fullName>
    </submittedName>
</protein>
<evidence type="ECO:0000256" key="4">
    <source>
        <dbReference type="ARBA" id="ARBA00023295"/>
    </source>
</evidence>
<dbReference type="InterPro" id="IPR000254">
    <property type="entry name" value="CBD"/>
</dbReference>
<dbReference type="SUPFAM" id="SSF57180">
    <property type="entry name" value="Cellulose-binding domain"/>
    <property type="match status" value="1"/>
</dbReference>
<dbReference type="Proteomes" id="UP000007148">
    <property type="component" value="Unassembled WGS sequence"/>
</dbReference>
<dbReference type="InterPro" id="IPR035971">
    <property type="entry name" value="CBD_sf"/>
</dbReference>
<dbReference type="InterPro" id="IPR000805">
    <property type="entry name" value="Glyco_hydro_26"/>
</dbReference>
<evidence type="ECO:0000256" key="1">
    <source>
        <dbReference type="ARBA" id="ARBA00007754"/>
    </source>
</evidence>
<feature type="domain" description="GH26" evidence="10">
    <location>
        <begin position="160"/>
        <end position="467"/>
    </location>
</feature>
<comment type="caution">
    <text evidence="11">The sequence shown here is derived from an EMBL/GenBank/DDBJ whole genome shotgun (WGS) entry which is preliminary data.</text>
</comment>
<evidence type="ECO:0000256" key="7">
    <source>
        <dbReference type="SAM" id="SignalP"/>
    </source>
</evidence>
<dbReference type="OMA" id="WSGFYTR"/>
<dbReference type="EMBL" id="CAFZ01000222">
    <property type="protein sequence ID" value="CCA73405.1"/>
    <property type="molecule type" value="Genomic_DNA"/>
</dbReference>
<dbReference type="HOGENOM" id="CLU_016930_1_1_1"/>
<dbReference type="PANTHER" id="PTHR40079:SF4">
    <property type="entry name" value="GH26 DOMAIN-CONTAINING PROTEIN-RELATED"/>
    <property type="match status" value="1"/>
</dbReference>
<accession>G4TQ12</accession>
<dbReference type="Gene3D" id="3.20.20.80">
    <property type="entry name" value="Glycosidases"/>
    <property type="match status" value="1"/>
</dbReference>
<keyword evidence="4 5" id="KW-0326">Glycosidase</keyword>
<dbReference type="GO" id="GO:0030248">
    <property type="term" value="F:cellulose binding"/>
    <property type="evidence" value="ECO:0007669"/>
    <property type="project" value="InterPro"/>
</dbReference>
<evidence type="ECO:0000313" key="11">
    <source>
        <dbReference type="EMBL" id="CCA73405.1"/>
    </source>
</evidence>
<dbReference type="InParanoid" id="G4TQ12"/>
<feature type="domain" description="CBM6" evidence="9">
    <location>
        <begin position="21"/>
        <end position="139"/>
    </location>
</feature>
<evidence type="ECO:0000256" key="5">
    <source>
        <dbReference type="PROSITE-ProRule" id="PRU01100"/>
    </source>
</evidence>
<dbReference type="SMART" id="SM00236">
    <property type="entry name" value="fCBD"/>
    <property type="match status" value="1"/>
</dbReference>
<dbReference type="InterPro" id="IPR008979">
    <property type="entry name" value="Galactose-bd-like_sf"/>
</dbReference>
<name>G4TQ12_SERID</name>
<gene>
    <name evidence="11" type="ORF">PIIN_07359</name>
</gene>
<dbReference type="InterPro" id="IPR005084">
    <property type="entry name" value="CBM6"/>
</dbReference>
<dbReference type="Pfam" id="PF16990">
    <property type="entry name" value="CBM_35"/>
    <property type="match status" value="1"/>
</dbReference>
<dbReference type="InterPro" id="IPR022790">
    <property type="entry name" value="GH26_dom"/>
</dbReference>
<dbReference type="Pfam" id="PF02156">
    <property type="entry name" value="Glyco_hydro_26"/>
    <property type="match status" value="1"/>
</dbReference>
<comment type="similarity">
    <text evidence="1 5">Belongs to the glycosyl hydrolase 26 family.</text>
</comment>
<sequence length="563" mass="61137">MFASLLSLLTLLATTNLAYAAVYEAEDGTLSGTTVDTATSGYSGTGYVTGFTDSTTSLSITVSAGSTGLYDFSVTYAAPYGEKYTAVSLNGSPNGEIHFTETTTFTTVSGGQLLLNEGQNIITFNTNWGWYFIDKIELNPAAPPAPHQVTGELTNPNASAAAKNLMAYLVSQYGKHLLSGQQDPASYAWVETNIGKSPAIIGLDMMDYSPSRVEHGTTSTAVQDAVTYDGRDAIVAFCWHWNAPTDLIDSTEYRAYLLFFAWWRGFYTQGTTFDLAAALADPQGDKYALLIRDMDAIAEKLKTLQNAGIPVLWRPLHEAEGGWFWWGRDKNPEPAKASLALWRIMYDRFTNHHQLNNLIWNWNSVATDWYPGDDVVDILSYDSYPPTTGDHGAVSGVYSKLVALGQDKKLVTLSEVGEIPDPDLLQAYHADWSYFVTWNGDYISGGSHNSVEFLNKLYNSDYVYNLDDIAGWKNFSGIPTTSASTSISSPTSTSSSSSTPPSTTTPTSSSTLPSSSTTSTAPVATQSQWGQCGGTYYTGPTQCATGLTCVPVAAPWYYQCLKQ</sequence>
<feature type="region of interest" description="Disordered" evidence="6">
    <location>
        <begin position="483"/>
        <end position="523"/>
    </location>
</feature>
<feature type="active site" description="Proton donor" evidence="5">
    <location>
        <position position="318"/>
    </location>
</feature>
<dbReference type="GO" id="GO:0006080">
    <property type="term" value="P:substituted mannan metabolic process"/>
    <property type="evidence" value="ECO:0007669"/>
    <property type="project" value="InterPro"/>
</dbReference>
<evidence type="ECO:0000259" key="8">
    <source>
        <dbReference type="PROSITE" id="PS51164"/>
    </source>
</evidence>
<evidence type="ECO:0000256" key="6">
    <source>
        <dbReference type="SAM" id="MobiDB-lite"/>
    </source>
</evidence>
<dbReference type="AlphaFoldDB" id="G4TQ12"/>
<dbReference type="GO" id="GO:0016985">
    <property type="term" value="F:mannan endo-1,4-beta-mannosidase activity"/>
    <property type="evidence" value="ECO:0007669"/>
    <property type="project" value="InterPro"/>
</dbReference>
<evidence type="ECO:0000259" key="9">
    <source>
        <dbReference type="PROSITE" id="PS51175"/>
    </source>
</evidence>
<evidence type="ECO:0000259" key="10">
    <source>
        <dbReference type="PROSITE" id="PS51764"/>
    </source>
</evidence>
<keyword evidence="2 7" id="KW-0732">Signal</keyword>
<feature type="signal peptide" evidence="7">
    <location>
        <begin position="1"/>
        <end position="20"/>
    </location>
</feature>
<dbReference type="PRINTS" id="PR00739">
    <property type="entry name" value="GLHYDRLASE26"/>
</dbReference>
<dbReference type="CDD" id="cd04086">
    <property type="entry name" value="CBM35_mannanase-like"/>
    <property type="match status" value="1"/>
</dbReference>
<dbReference type="PANTHER" id="PTHR40079">
    <property type="entry name" value="MANNAN ENDO-1,4-BETA-MANNOSIDASE E-RELATED"/>
    <property type="match status" value="1"/>
</dbReference>
<dbReference type="Gene3D" id="2.60.120.260">
    <property type="entry name" value="Galactose-binding domain-like"/>
    <property type="match status" value="1"/>
</dbReference>
<dbReference type="PROSITE" id="PS51764">
    <property type="entry name" value="GH26"/>
    <property type="match status" value="1"/>
</dbReference>
<feature type="compositionally biased region" description="Low complexity" evidence="6">
    <location>
        <begin position="483"/>
        <end position="520"/>
    </location>
</feature>
<keyword evidence="12" id="KW-1185">Reference proteome</keyword>
<feature type="domain" description="CBM1" evidence="8">
    <location>
        <begin position="524"/>
        <end position="561"/>
    </location>
</feature>
<dbReference type="InterPro" id="IPR017853">
    <property type="entry name" value="GH"/>
</dbReference>
<dbReference type="SUPFAM" id="SSF51445">
    <property type="entry name" value="(Trans)glycosidases"/>
    <property type="match status" value="1"/>
</dbReference>